<proteinExistence type="predicted"/>
<dbReference type="GO" id="GO:0005576">
    <property type="term" value="C:extracellular region"/>
    <property type="evidence" value="ECO:0007669"/>
    <property type="project" value="InterPro"/>
</dbReference>
<evidence type="ECO:0000313" key="7">
    <source>
        <dbReference type="EMBL" id="KAI8040714.1"/>
    </source>
</evidence>
<keyword evidence="2" id="KW-0165">Cleavage on pair of basic residues</keyword>
<keyword evidence="3 5" id="KW-0732">Signal</keyword>
<feature type="chain" id="PRO_5040136847" description="Insulin-like domain-containing protein" evidence="5">
    <location>
        <begin position="23"/>
        <end position="134"/>
    </location>
</feature>
<dbReference type="Proteomes" id="UP001059596">
    <property type="component" value="Unassembled WGS sequence"/>
</dbReference>
<feature type="domain" description="Insulin-like" evidence="6">
    <location>
        <begin position="26"/>
        <end position="116"/>
    </location>
</feature>
<feature type="signal peptide" evidence="5">
    <location>
        <begin position="1"/>
        <end position="22"/>
    </location>
</feature>
<organism evidence="7 8">
    <name type="scientific">Drosophila gunungcola</name>
    <name type="common">fruit fly</name>
    <dbReference type="NCBI Taxonomy" id="103775"/>
    <lineage>
        <taxon>Eukaryota</taxon>
        <taxon>Metazoa</taxon>
        <taxon>Ecdysozoa</taxon>
        <taxon>Arthropoda</taxon>
        <taxon>Hexapoda</taxon>
        <taxon>Insecta</taxon>
        <taxon>Pterygota</taxon>
        <taxon>Neoptera</taxon>
        <taxon>Endopterygota</taxon>
        <taxon>Diptera</taxon>
        <taxon>Brachycera</taxon>
        <taxon>Muscomorpha</taxon>
        <taxon>Ephydroidea</taxon>
        <taxon>Drosophilidae</taxon>
        <taxon>Drosophila</taxon>
        <taxon>Sophophora</taxon>
    </lineage>
</organism>
<dbReference type="AlphaFoldDB" id="A0A9Q0BR42"/>
<reference evidence="7" key="1">
    <citation type="journal article" date="2023" name="Genome Biol. Evol.">
        <title>Long-read-based Genome Assembly of Drosophila gunungcola Reveals Fewer Chemosensory Genes in Flower-breeding Species.</title>
        <authorList>
            <person name="Negi A."/>
            <person name="Liao B.Y."/>
            <person name="Yeh S.D."/>
        </authorList>
    </citation>
    <scope>NUCLEOTIDE SEQUENCE</scope>
    <source>
        <strain evidence="7">Sukarami</strain>
    </source>
</reference>
<dbReference type="OrthoDB" id="10019596at2759"/>
<dbReference type="PANTHER" id="PTHR13647">
    <property type="entry name" value="INSULIN-LIKE PEPTIDE 2-RELATED"/>
    <property type="match status" value="1"/>
</dbReference>
<dbReference type="Pfam" id="PF00049">
    <property type="entry name" value="Insulin"/>
    <property type="match status" value="1"/>
</dbReference>
<evidence type="ECO:0000256" key="2">
    <source>
        <dbReference type="ARBA" id="ARBA00022685"/>
    </source>
</evidence>
<evidence type="ECO:0000256" key="1">
    <source>
        <dbReference type="ARBA" id="ARBA00011207"/>
    </source>
</evidence>
<dbReference type="Gene3D" id="1.10.100.10">
    <property type="entry name" value="Insulin-like"/>
    <property type="match status" value="1"/>
</dbReference>
<dbReference type="InterPro" id="IPR016179">
    <property type="entry name" value="Insulin-like"/>
</dbReference>
<dbReference type="SMART" id="SM00078">
    <property type="entry name" value="IlGF"/>
    <property type="match status" value="1"/>
</dbReference>
<evidence type="ECO:0000256" key="4">
    <source>
        <dbReference type="ARBA" id="ARBA00023157"/>
    </source>
</evidence>
<dbReference type="SUPFAM" id="SSF56994">
    <property type="entry name" value="Insulin-like"/>
    <property type="match status" value="1"/>
</dbReference>
<gene>
    <name evidence="7" type="ORF">M5D96_006657</name>
</gene>
<evidence type="ECO:0000256" key="3">
    <source>
        <dbReference type="ARBA" id="ARBA00022729"/>
    </source>
</evidence>
<name>A0A9Q0BR42_9MUSC</name>
<evidence type="ECO:0000313" key="8">
    <source>
        <dbReference type="Proteomes" id="UP001059596"/>
    </source>
</evidence>
<protein>
    <recommendedName>
        <fullName evidence="6">Insulin-like domain-containing protein</fullName>
    </recommendedName>
</protein>
<dbReference type="GO" id="GO:0005179">
    <property type="term" value="F:hormone activity"/>
    <property type="evidence" value="ECO:0007669"/>
    <property type="project" value="InterPro"/>
</dbReference>
<keyword evidence="8" id="KW-1185">Reference proteome</keyword>
<dbReference type="InterPro" id="IPR036438">
    <property type="entry name" value="Insulin-like_sf"/>
</dbReference>
<evidence type="ECO:0000259" key="6">
    <source>
        <dbReference type="SMART" id="SM00078"/>
    </source>
</evidence>
<dbReference type="CDD" id="cd04366">
    <property type="entry name" value="IlGF_insulin_bombyxin_like"/>
    <property type="match status" value="1"/>
</dbReference>
<dbReference type="PANTHER" id="PTHR13647:SF4">
    <property type="entry name" value="INSULIN-LIKE PEPTIDE 1-RELATED"/>
    <property type="match status" value="1"/>
</dbReference>
<comment type="subunit">
    <text evidence="1">Heterodimer of a B chain and an A chain linked by two disulfide bonds.</text>
</comment>
<dbReference type="EMBL" id="JAMKOV010000004">
    <property type="protein sequence ID" value="KAI8040714.1"/>
    <property type="molecule type" value="Genomic_DNA"/>
</dbReference>
<comment type="caution">
    <text evidence="7">The sequence shown here is derived from an EMBL/GenBank/DDBJ whole genome shotgun (WGS) entry which is preliminary data.</text>
</comment>
<accession>A0A9Q0BR42</accession>
<sequence length="134" mass="15059">MMFRSVITLLLLLIPLLKPAQAVNVIQVCGPALTEVLAVVCQNEYNSMFQKRAYPDLGLFGYENNLVDNDDANAVADFEPHHPRTSSLMGVRRDFRGIVDDCCYKPCTMKEDESVLQIQQLNGIQTIVKIPDIM</sequence>
<keyword evidence="4" id="KW-1015">Disulfide bond</keyword>
<evidence type="ECO:0000256" key="5">
    <source>
        <dbReference type="SAM" id="SignalP"/>
    </source>
</evidence>